<dbReference type="InterPro" id="IPR029063">
    <property type="entry name" value="SAM-dependent_MTases_sf"/>
</dbReference>
<comment type="caution">
    <text evidence="2">The sequence shown here is derived from an EMBL/GenBank/DDBJ whole genome shotgun (WGS) entry which is preliminary data.</text>
</comment>
<dbReference type="Pfam" id="PF05050">
    <property type="entry name" value="Methyltransf_21"/>
    <property type="match status" value="1"/>
</dbReference>
<reference evidence="2 3" key="1">
    <citation type="journal article" date="2024" name="Science">
        <title>Giant polyketide synthase enzymes in the biosynthesis of giant marine polyether toxins.</title>
        <authorList>
            <person name="Fallon T.R."/>
            <person name="Shende V.V."/>
            <person name="Wierzbicki I.H."/>
            <person name="Pendleton A.L."/>
            <person name="Watervoot N.F."/>
            <person name="Auber R.P."/>
            <person name="Gonzalez D.J."/>
            <person name="Wisecaver J.H."/>
            <person name="Moore B.S."/>
        </authorList>
    </citation>
    <scope>NUCLEOTIDE SEQUENCE [LARGE SCALE GENOMIC DNA]</scope>
    <source>
        <strain evidence="2 3">12B1</strain>
    </source>
</reference>
<dbReference type="Proteomes" id="UP001515480">
    <property type="component" value="Unassembled WGS sequence"/>
</dbReference>
<gene>
    <name evidence="2" type="ORF">AB1Y20_008159</name>
</gene>
<evidence type="ECO:0000313" key="2">
    <source>
        <dbReference type="EMBL" id="KAL1507313.1"/>
    </source>
</evidence>
<dbReference type="EMBL" id="JBGBPQ010000018">
    <property type="protein sequence ID" value="KAL1507313.1"/>
    <property type="molecule type" value="Genomic_DNA"/>
</dbReference>
<dbReference type="Gene3D" id="3.40.50.150">
    <property type="entry name" value="Vaccinia Virus protein VP39"/>
    <property type="match status" value="1"/>
</dbReference>
<dbReference type="InterPro" id="IPR006342">
    <property type="entry name" value="FkbM_mtfrase"/>
</dbReference>
<accession>A0AB34IVM7</accession>
<evidence type="ECO:0000313" key="3">
    <source>
        <dbReference type="Proteomes" id="UP001515480"/>
    </source>
</evidence>
<feature type="domain" description="Methyltransferase FkbM" evidence="1">
    <location>
        <begin position="231"/>
        <end position="292"/>
    </location>
</feature>
<evidence type="ECO:0000259" key="1">
    <source>
        <dbReference type="Pfam" id="PF05050"/>
    </source>
</evidence>
<dbReference type="SUPFAM" id="SSF53335">
    <property type="entry name" value="S-adenosyl-L-methionine-dependent methyltransferases"/>
    <property type="match status" value="1"/>
</dbReference>
<organism evidence="2 3">
    <name type="scientific">Prymnesium parvum</name>
    <name type="common">Toxic golden alga</name>
    <dbReference type="NCBI Taxonomy" id="97485"/>
    <lineage>
        <taxon>Eukaryota</taxon>
        <taxon>Haptista</taxon>
        <taxon>Haptophyta</taxon>
        <taxon>Prymnesiophyceae</taxon>
        <taxon>Prymnesiales</taxon>
        <taxon>Prymnesiaceae</taxon>
        <taxon>Prymnesium</taxon>
    </lineage>
</organism>
<sequence length="343" mass="38268">MKLGRGSPCGSCRRAHARSSRTNVSVLSMVAWVLAATRERNARCAMSFIHSGAHVPPARLRRLELLSYTRQVEGGLALMFGFFQGPVVLASHPRVHVSQILRPHHAHARFLAPPAPPLPLLRSAVRSADFHIAYAEYFVTLHYYLKGALNAARGRVHRRPSNRPPICEPYPGCKAPDVEKEICGFNWIGVPERSKAAIDIEQGSNATELVHLARLDDIFFGTETTRSNALGITAQEYKDDSMLHKILDTPVGLIKSDTQGHENAVLAGARNVIARHQPTIYYEDQFLPSKQRNGVMLRKLLASQTPPLYYGCYCERNDCECSTKMISAHNQATYFAKNTSRFH</sequence>
<keyword evidence="3" id="KW-1185">Reference proteome</keyword>
<proteinExistence type="predicted"/>
<protein>
    <recommendedName>
        <fullName evidence="1">Methyltransferase FkbM domain-containing protein</fullName>
    </recommendedName>
</protein>
<dbReference type="AlphaFoldDB" id="A0AB34IVM7"/>
<name>A0AB34IVM7_PRYPA</name>